<evidence type="ECO:0000313" key="3">
    <source>
        <dbReference type="Proteomes" id="UP000267821"/>
    </source>
</evidence>
<name>A0A3N4L8K3_9PEZI</name>
<gene>
    <name evidence="2" type="ORF">L211DRAFT_843147</name>
</gene>
<dbReference type="EMBL" id="ML121603">
    <property type="protein sequence ID" value="RPB18936.1"/>
    <property type="molecule type" value="Genomic_DNA"/>
</dbReference>
<sequence length="100" mass="11476">MVDNVNTLPYEVTFNGNPNSDHNTPSLAQLATELDREAAEIEKDFLQPESNPVWCWLWTLLNCIAVIGIMLYLLFFCIDVMVFGDGKLLRTTKSYIRYIT</sequence>
<keyword evidence="1" id="KW-0472">Membrane</keyword>
<keyword evidence="1" id="KW-1133">Transmembrane helix</keyword>
<dbReference type="Proteomes" id="UP000267821">
    <property type="component" value="Unassembled WGS sequence"/>
</dbReference>
<protein>
    <submittedName>
        <fullName evidence="2">Uncharacterized protein</fullName>
    </submittedName>
</protein>
<proteinExistence type="predicted"/>
<feature type="transmembrane region" description="Helical" evidence="1">
    <location>
        <begin position="56"/>
        <end position="83"/>
    </location>
</feature>
<evidence type="ECO:0000256" key="1">
    <source>
        <dbReference type="SAM" id="Phobius"/>
    </source>
</evidence>
<evidence type="ECO:0000313" key="2">
    <source>
        <dbReference type="EMBL" id="RPB18936.1"/>
    </source>
</evidence>
<organism evidence="2 3">
    <name type="scientific">Terfezia boudieri ATCC MYA-4762</name>
    <dbReference type="NCBI Taxonomy" id="1051890"/>
    <lineage>
        <taxon>Eukaryota</taxon>
        <taxon>Fungi</taxon>
        <taxon>Dikarya</taxon>
        <taxon>Ascomycota</taxon>
        <taxon>Pezizomycotina</taxon>
        <taxon>Pezizomycetes</taxon>
        <taxon>Pezizales</taxon>
        <taxon>Pezizaceae</taxon>
        <taxon>Terfezia</taxon>
    </lineage>
</organism>
<keyword evidence="1" id="KW-0812">Transmembrane</keyword>
<accession>A0A3N4L8K3</accession>
<reference evidence="2 3" key="1">
    <citation type="journal article" date="2018" name="Nat. Ecol. Evol.">
        <title>Pezizomycetes genomes reveal the molecular basis of ectomycorrhizal truffle lifestyle.</title>
        <authorList>
            <person name="Murat C."/>
            <person name="Payen T."/>
            <person name="Noel B."/>
            <person name="Kuo A."/>
            <person name="Morin E."/>
            <person name="Chen J."/>
            <person name="Kohler A."/>
            <person name="Krizsan K."/>
            <person name="Balestrini R."/>
            <person name="Da Silva C."/>
            <person name="Montanini B."/>
            <person name="Hainaut M."/>
            <person name="Levati E."/>
            <person name="Barry K.W."/>
            <person name="Belfiori B."/>
            <person name="Cichocki N."/>
            <person name="Clum A."/>
            <person name="Dockter R.B."/>
            <person name="Fauchery L."/>
            <person name="Guy J."/>
            <person name="Iotti M."/>
            <person name="Le Tacon F."/>
            <person name="Lindquist E.A."/>
            <person name="Lipzen A."/>
            <person name="Malagnac F."/>
            <person name="Mello A."/>
            <person name="Molinier V."/>
            <person name="Miyauchi S."/>
            <person name="Poulain J."/>
            <person name="Riccioni C."/>
            <person name="Rubini A."/>
            <person name="Sitrit Y."/>
            <person name="Splivallo R."/>
            <person name="Traeger S."/>
            <person name="Wang M."/>
            <person name="Zifcakova L."/>
            <person name="Wipf D."/>
            <person name="Zambonelli A."/>
            <person name="Paolocci F."/>
            <person name="Nowrousian M."/>
            <person name="Ottonello S."/>
            <person name="Baldrian P."/>
            <person name="Spatafora J.W."/>
            <person name="Henrissat B."/>
            <person name="Nagy L.G."/>
            <person name="Aury J.M."/>
            <person name="Wincker P."/>
            <person name="Grigoriev I.V."/>
            <person name="Bonfante P."/>
            <person name="Martin F.M."/>
        </authorList>
    </citation>
    <scope>NUCLEOTIDE SEQUENCE [LARGE SCALE GENOMIC DNA]</scope>
    <source>
        <strain evidence="2 3">ATCC MYA-4762</strain>
    </source>
</reference>
<dbReference type="InParanoid" id="A0A3N4L8K3"/>
<dbReference type="AlphaFoldDB" id="A0A3N4L8K3"/>
<keyword evidence="3" id="KW-1185">Reference proteome</keyword>